<reference evidence="5" key="1">
    <citation type="journal article" date="2021" name="PeerJ">
        <title>Extensive microbial diversity within the chicken gut microbiome revealed by metagenomics and culture.</title>
        <authorList>
            <person name="Gilroy R."/>
            <person name="Ravi A."/>
            <person name="Getino M."/>
            <person name="Pursley I."/>
            <person name="Horton D.L."/>
            <person name="Alikhan N.F."/>
            <person name="Baker D."/>
            <person name="Gharbi K."/>
            <person name="Hall N."/>
            <person name="Watson M."/>
            <person name="Adriaenssens E.M."/>
            <person name="Foster-Nyarko E."/>
            <person name="Jarju S."/>
            <person name="Secka A."/>
            <person name="Antonio M."/>
            <person name="Oren A."/>
            <person name="Chaudhuri R.R."/>
            <person name="La Ragione R."/>
            <person name="Hildebrand F."/>
            <person name="Pallen M.J."/>
        </authorList>
    </citation>
    <scope>NUCLEOTIDE SEQUENCE</scope>
    <source>
        <strain evidence="5">CHK185-1770</strain>
    </source>
</reference>
<dbReference type="InterPro" id="IPR050093">
    <property type="entry name" value="ABC_SmlMolc_Importer"/>
</dbReference>
<dbReference type="InterPro" id="IPR027417">
    <property type="entry name" value="P-loop_NTPase"/>
</dbReference>
<dbReference type="InterPro" id="IPR017871">
    <property type="entry name" value="ABC_transporter-like_CS"/>
</dbReference>
<keyword evidence="1" id="KW-0813">Transport</keyword>
<proteinExistence type="predicted"/>
<dbReference type="GO" id="GO:0016887">
    <property type="term" value="F:ATP hydrolysis activity"/>
    <property type="evidence" value="ECO:0007669"/>
    <property type="project" value="InterPro"/>
</dbReference>
<gene>
    <name evidence="5" type="ORF">H9710_07535</name>
</gene>
<dbReference type="AlphaFoldDB" id="A0A9D2SFD7"/>
<comment type="caution">
    <text evidence="5">The sequence shown here is derived from an EMBL/GenBank/DDBJ whole genome shotgun (WGS) entry which is preliminary data.</text>
</comment>
<accession>A0A9D2SFD7</accession>
<dbReference type="GO" id="GO:0005524">
    <property type="term" value="F:ATP binding"/>
    <property type="evidence" value="ECO:0007669"/>
    <property type="project" value="UniProtKB-KW"/>
</dbReference>
<dbReference type="Pfam" id="PF00005">
    <property type="entry name" value="ABC_tran"/>
    <property type="match status" value="1"/>
</dbReference>
<name>A0A9D2SFD7_9FIRM</name>
<evidence type="ECO:0000313" key="5">
    <source>
        <dbReference type="EMBL" id="HJB98414.1"/>
    </source>
</evidence>
<dbReference type="PROSITE" id="PS50893">
    <property type="entry name" value="ABC_TRANSPORTER_2"/>
    <property type="match status" value="1"/>
</dbReference>
<evidence type="ECO:0000256" key="1">
    <source>
        <dbReference type="ARBA" id="ARBA00022448"/>
    </source>
</evidence>
<evidence type="ECO:0000313" key="6">
    <source>
        <dbReference type="Proteomes" id="UP000826793"/>
    </source>
</evidence>
<dbReference type="EMBL" id="DWXG01000056">
    <property type="protein sequence ID" value="HJB98414.1"/>
    <property type="molecule type" value="Genomic_DNA"/>
</dbReference>
<dbReference type="PANTHER" id="PTHR42781">
    <property type="entry name" value="SPERMIDINE/PUTRESCINE IMPORT ATP-BINDING PROTEIN POTA"/>
    <property type="match status" value="1"/>
</dbReference>
<reference evidence="5" key="2">
    <citation type="submission" date="2021-04" db="EMBL/GenBank/DDBJ databases">
        <authorList>
            <person name="Gilroy R."/>
        </authorList>
    </citation>
    <scope>NUCLEOTIDE SEQUENCE</scope>
    <source>
        <strain evidence="5">CHK185-1770</strain>
    </source>
</reference>
<evidence type="ECO:0000259" key="4">
    <source>
        <dbReference type="PROSITE" id="PS50893"/>
    </source>
</evidence>
<dbReference type="PROSITE" id="PS00211">
    <property type="entry name" value="ABC_TRANSPORTER_1"/>
    <property type="match status" value="1"/>
</dbReference>
<dbReference type="InterPro" id="IPR003439">
    <property type="entry name" value="ABC_transporter-like_ATP-bd"/>
</dbReference>
<sequence>MSIELLGVSKAFGEKQVLQNVSHLFPEGKLTCVMGPSGCGKTTLLSLLLGLVQPDAGEIRGMEGRRLSAIFQEDRLCENAGAVSNIRLVNPRLSKGEAEEMLREVGLGDSLGQPVRTLSGGMKRRVAILRALGAPYDTLLCDEPFKGLDEATKEQVIAYFQEKTRGKTVILVTHEKSEAQALGGELLLL</sequence>
<keyword evidence="3 5" id="KW-0067">ATP-binding</keyword>
<dbReference type="Proteomes" id="UP000826793">
    <property type="component" value="Unassembled WGS sequence"/>
</dbReference>
<dbReference type="InterPro" id="IPR003593">
    <property type="entry name" value="AAA+_ATPase"/>
</dbReference>
<dbReference type="Gene3D" id="3.40.50.300">
    <property type="entry name" value="P-loop containing nucleotide triphosphate hydrolases"/>
    <property type="match status" value="1"/>
</dbReference>
<protein>
    <submittedName>
        <fullName evidence="5">ATP-binding cassette domain-containing protein</fullName>
    </submittedName>
</protein>
<feature type="domain" description="ABC transporter" evidence="4">
    <location>
        <begin position="3"/>
        <end position="189"/>
    </location>
</feature>
<evidence type="ECO:0000256" key="3">
    <source>
        <dbReference type="ARBA" id="ARBA00022840"/>
    </source>
</evidence>
<dbReference type="PANTHER" id="PTHR42781:SF4">
    <property type="entry name" value="SPERMIDINE_PUTRESCINE IMPORT ATP-BINDING PROTEIN POTA"/>
    <property type="match status" value="1"/>
</dbReference>
<dbReference type="SMART" id="SM00382">
    <property type="entry name" value="AAA"/>
    <property type="match status" value="1"/>
</dbReference>
<evidence type="ECO:0000256" key="2">
    <source>
        <dbReference type="ARBA" id="ARBA00022741"/>
    </source>
</evidence>
<keyword evidence="2" id="KW-0547">Nucleotide-binding</keyword>
<organism evidence="5 6">
    <name type="scientific">Candidatus Acutalibacter pullicola</name>
    <dbReference type="NCBI Taxonomy" id="2838417"/>
    <lineage>
        <taxon>Bacteria</taxon>
        <taxon>Bacillati</taxon>
        <taxon>Bacillota</taxon>
        <taxon>Clostridia</taxon>
        <taxon>Eubacteriales</taxon>
        <taxon>Acutalibacteraceae</taxon>
        <taxon>Acutalibacter</taxon>
    </lineage>
</organism>
<dbReference type="SUPFAM" id="SSF52540">
    <property type="entry name" value="P-loop containing nucleoside triphosphate hydrolases"/>
    <property type="match status" value="1"/>
</dbReference>